<keyword evidence="2" id="KW-1185">Reference proteome</keyword>
<proteinExistence type="predicted"/>
<reference evidence="1 2" key="1">
    <citation type="submission" date="2017-11" db="EMBL/GenBank/DDBJ databases">
        <title>Genome sequencing of a diverse group of Pseudomonas species.</title>
        <authorList>
            <person name="Loper J."/>
        </authorList>
    </citation>
    <scope>NUCLEOTIDE SEQUENCE [LARGE SCALE GENOMIC DNA]</scope>
    <source>
        <strain evidence="1 2">NCPPB 2192</strain>
    </source>
</reference>
<evidence type="ECO:0000313" key="2">
    <source>
        <dbReference type="Proteomes" id="UP000232891"/>
    </source>
</evidence>
<dbReference type="Proteomes" id="UP000232891">
    <property type="component" value="Unassembled WGS sequence"/>
</dbReference>
<protein>
    <submittedName>
        <fullName evidence="1">Uncharacterized protein</fullName>
    </submittedName>
</protein>
<sequence>MFSAYLSVSSVAADLAPLFCGSWLACDPDTWVHQAKPVDAIAGEPAPKVTRRKGGTRISR</sequence>
<name>A0ABX4QN62_PSETO</name>
<dbReference type="EMBL" id="PHHD01000001">
    <property type="protein sequence ID" value="PKA78226.1"/>
    <property type="molecule type" value="Genomic_DNA"/>
</dbReference>
<gene>
    <name evidence="1" type="ORF">ATI14_5317</name>
</gene>
<evidence type="ECO:0000313" key="1">
    <source>
        <dbReference type="EMBL" id="PKA78226.1"/>
    </source>
</evidence>
<comment type="caution">
    <text evidence="1">The sequence shown here is derived from an EMBL/GenBank/DDBJ whole genome shotgun (WGS) entry which is preliminary data.</text>
</comment>
<organism evidence="1 2">
    <name type="scientific">Pseudomonas tolaasii NCPPB 2192</name>
    <dbReference type="NCBI Taxonomy" id="564423"/>
    <lineage>
        <taxon>Bacteria</taxon>
        <taxon>Pseudomonadati</taxon>
        <taxon>Pseudomonadota</taxon>
        <taxon>Gammaproteobacteria</taxon>
        <taxon>Pseudomonadales</taxon>
        <taxon>Pseudomonadaceae</taxon>
        <taxon>Pseudomonas</taxon>
    </lineage>
</organism>
<accession>A0ABX4QN62</accession>